<dbReference type="AlphaFoldDB" id="A0A7C3G5X8"/>
<reference evidence="3" key="1">
    <citation type="journal article" date="2020" name="mSystems">
        <title>Genome- and Community-Level Interaction Insights into Carbon Utilization and Element Cycling Functions of Hydrothermarchaeota in Hydrothermal Sediment.</title>
        <authorList>
            <person name="Zhou Z."/>
            <person name="Liu Y."/>
            <person name="Xu W."/>
            <person name="Pan J."/>
            <person name="Luo Z.H."/>
            <person name="Li M."/>
        </authorList>
    </citation>
    <scope>NUCLEOTIDE SEQUENCE [LARGE SCALE GENOMIC DNA]</scope>
    <source>
        <strain evidence="3">HyVt-507</strain>
    </source>
</reference>
<organism evidence="3">
    <name type="scientific">Sulfurimonas autotrophica</name>
    <dbReference type="NCBI Taxonomy" id="202747"/>
    <lineage>
        <taxon>Bacteria</taxon>
        <taxon>Pseudomonadati</taxon>
        <taxon>Campylobacterota</taxon>
        <taxon>Epsilonproteobacteria</taxon>
        <taxon>Campylobacterales</taxon>
        <taxon>Sulfurimonadaceae</taxon>
        <taxon>Sulfurimonas</taxon>
    </lineage>
</organism>
<name>A0A7C3G5X8_9BACT</name>
<proteinExistence type="predicted"/>
<evidence type="ECO:0000256" key="1">
    <source>
        <dbReference type="SAM" id="SignalP"/>
    </source>
</evidence>
<feature type="chain" id="PRO_5028123098" description="GW domain-containing protein" evidence="1">
    <location>
        <begin position="23"/>
        <end position="211"/>
    </location>
</feature>
<evidence type="ECO:0000313" key="3">
    <source>
        <dbReference type="EMBL" id="HFB53412.1"/>
    </source>
</evidence>
<protein>
    <recommendedName>
        <fullName evidence="2">GW domain-containing protein</fullName>
    </recommendedName>
</protein>
<feature type="domain" description="GW" evidence="2">
    <location>
        <begin position="20"/>
        <end position="48"/>
    </location>
</feature>
<dbReference type="EMBL" id="DRNH01000086">
    <property type="protein sequence ID" value="HFB53412.1"/>
    <property type="molecule type" value="Genomic_DNA"/>
</dbReference>
<dbReference type="Pfam" id="PF13457">
    <property type="entry name" value="GW"/>
    <property type="match status" value="2"/>
</dbReference>
<dbReference type="InterPro" id="IPR025987">
    <property type="entry name" value="GW_dom"/>
</dbReference>
<comment type="caution">
    <text evidence="3">The sequence shown here is derived from an EMBL/GenBank/DDBJ whole genome shotgun (WGS) entry which is preliminary data.</text>
</comment>
<sequence length="211" mass="23857">MKKIALTLLLAIGLYAATTHSAKVLETMNSGGYSYIKVQDKNQKYWIAMTQRAVKVGDTIRYSEQGWMQNFHSKTLNHTFDKILFAADVNAPQQVQHKKTPSDIIHSKYQEKSTQSIAELFKERAKYANTKVTVKGKVTKVSEAIMGLNWVHIEDGSRYKGMDDLVFTTKENPPKVGDIVYAKGVAVKDKDFGYGYFYPLIIQEATFSSKN</sequence>
<accession>A0A7C3G5X8</accession>
<evidence type="ECO:0000259" key="2">
    <source>
        <dbReference type="Pfam" id="PF13457"/>
    </source>
</evidence>
<gene>
    <name evidence="3" type="ORF">ENJ67_01655</name>
</gene>
<keyword evidence="1" id="KW-0732">Signal</keyword>
<dbReference type="Proteomes" id="UP000886390">
    <property type="component" value="Unassembled WGS sequence"/>
</dbReference>
<feature type="domain" description="GW" evidence="2">
    <location>
        <begin position="89"/>
        <end position="156"/>
    </location>
</feature>
<feature type="signal peptide" evidence="1">
    <location>
        <begin position="1"/>
        <end position="22"/>
    </location>
</feature>